<feature type="domain" description="CUB" evidence="5">
    <location>
        <begin position="133"/>
        <end position="235"/>
    </location>
</feature>
<proteinExistence type="predicted"/>
<feature type="domain" description="CUB" evidence="5">
    <location>
        <begin position="22"/>
        <end position="67"/>
    </location>
</feature>
<keyword evidence="4" id="KW-0732">Signal</keyword>
<dbReference type="InterPro" id="IPR035914">
    <property type="entry name" value="Sperma_CUB_dom_sf"/>
</dbReference>
<keyword evidence="1" id="KW-0677">Repeat</keyword>
<sequence length="253" mass="28583">MTILVFIFTFMWFVKPIVSAECGGDFNAIEGEVVSPDYTNQPDNPMLRCEWTIGYENAFGVKITVEYFQKPLQNIYFVSLMDRTNNETLDNFIEQPIDSSKIYATDKVKIYMLSFVSNRTGLRFKLKYVFLTCGGPIVQPKGELLSPNYTNLPGRNLVCEWQFLIPHASVIGINVLNFSAPTEGIQQLTVNYGEGKTSLTATGDRQFLTDNMTLKLQTDVSNFAGLRFRIQYDSMTAKEQRLSLCSASPSTAY</sequence>
<dbReference type="AlphaFoldDB" id="A0A8J4SSK4"/>
<evidence type="ECO:0000313" key="6">
    <source>
        <dbReference type="EMBL" id="KAF5396986.1"/>
    </source>
</evidence>
<dbReference type="EMBL" id="LUCH01006966">
    <property type="protein sequence ID" value="KAF5396986.1"/>
    <property type="molecule type" value="Genomic_DNA"/>
</dbReference>
<dbReference type="Proteomes" id="UP000748531">
    <property type="component" value="Unassembled WGS sequence"/>
</dbReference>
<keyword evidence="7" id="KW-1185">Reference proteome</keyword>
<evidence type="ECO:0000256" key="1">
    <source>
        <dbReference type="ARBA" id="ARBA00022737"/>
    </source>
</evidence>
<dbReference type="SMART" id="SM00042">
    <property type="entry name" value="CUB"/>
    <property type="match status" value="1"/>
</dbReference>
<dbReference type="Gene3D" id="2.60.120.290">
    <property type="entry name" value="Spermadhesin, CUB domain"/>
    <property type="match status" value="2"/>
</dbReference>
<evidence type="ECO:0000313" key="7">
    <source>
        <dbReference type="Proteomes" id="UP000748531"/>
    </source>
</evidence>
<evidence type="ECO:0000256" key="4">
    <source>
        <dbReference type="SAM" id="SignalP"/>
    </source>
</evidence>
<evidence type="ECO:0000256" key="2">
    <source>
        <dbReference type="ARBA" id="ARBA00023157"/>
    </source>
</evidence>
<dbReference type="OrthoDB" id="291007at2759"/>
<feature type="signal peptide" evidence="4">
    <location>
        <begin position="1"/>
        <end position="19"/>
    </location>
</feature>
<protein>
    <recommendedName>
        <fullName evidence="5">CUB domain-containing protein</fullName>
    </recommendedName>
</protein>
<name>A0A8J4SSK4_9TREM</name>
<gene>
    <name evidence="6" type="ORF">PHET_09879</name>
</gene>
<dbReference type="PROSITE" id="PS01180">
    <property type="entry name" value="CUB"/>
    <property type="match status" value="2"/>
</dbReference>
<comment type="caution">
    <text evidence="3">Lacks conserved residue(s) required for the propagation of feature annotation.</text>
</comment>
<dbReference type="InterPro" id="IPR000859">
    <property type="entry name" value="CUB_dom"/>
</dbReference>
<comment type="caution">
    <text evidence="6">The sequence shown here is derived from an EMBL/GenBank/DDBJ whole genome shotgun (WGS) entry which is preliminary data.</text>
</comment>
<keyword evidence="2 3" id="KW-1015">Disulfide bond</keyword>
<dbReference type="PANTHER" id="PTHR24251">
    <property type="entry name" value="OVOCHYMASE-RELATED"/>
    <property type="match status" value="1"/>
</dbReference>
<reference evidence="6" key="1">
    <citation type="submission" date="2019-05" db="EMBL/GenBank/DDBJ databases">
        <title>Annotation for the trematode Paragonimus heterotremus.</title>
        <authorList>
            <person name="Choi Y.-J."/>
        </authorList>
    </citation>
    <scope>NUCLEOTIDE SEQUENCE</scope>
    <source>
        <strain evidence="6">LC</strain>
    </source>
</reference>
<feature type="disulfide bond" evidence="3">
    <location>
        <begin position="22"/>
        <end position="49"/>
    </location>
</feature>
<evidence type="ECO:0000259" key="5">
    <source>
        <dbReference type="PROSITE" id="PS01180"/>
    </source>
</evidence>
<dbReference type="SUPFAM" id="SSF49854">
    <property type="entry name" value="Spermadhesin, CUB domain"/>
    <property type="match status" value="2"/>
</dbReference>
<feature type="chain" id="PRO_5035297396" description="CUB domain-containing protein" evidence="4">
    <location>
        <begin position="20"/>
        <end position="253"/>
    </location>
</feature>
<evidence type="ECO:0000256" key="3">
    <source>
        <dbReference type="PROSITE-ProRule" id="PRU00059"/>
    </source>
</evidence>
<accession>A0A8J4SSK4</accession>
<organism evidence="6 7">
    <name type="scientific">Paragonimus heterotremus</name>
    <dbReference type="NCBI Taxonomy" id="100268"/>
    <lineage>
        <taxon>Eukaryota</taxon>
        <taxon>Metazoa</taxon>
        <taxon>Spiralia</taxon>
        <taxon>Lophotrochozoa</taxon>
        <taxon>Platyhelminthes</taxon>
        <taxon>Trematoda</taxon>
        <taxon>Digenea</taxon>
        <taxon>Plagiorchiida</taxon>
        <taxon>Troglotremata</taxon>
        <taxon>Troglotrematidae</taxon>
        <taxon>Paragonimus</taxon>
    </lineage>
</organism>